<name>A0A852VVI1_PSEA5</name>
<evidence type="ECO:0008006" key="3">
    <source>
        <dbReference type="Google" id="ProtNLM"/>
    </source>
</evidence>
<dbReference type="Proteomes" id="UP000549695">
    <property type="component" value="Unassembled WGS sequence"/>
</dbReference>
<evidence type="ECO:0000313" key="1">
    <source>
        <dbReference type="EMBL" id="NYG00968.1"/>
    </source>
</evidence>
<organism evidence="1 2">
    <name type="scientific">Pseudonocardia alni</name>
    <name type="common">Amycolata alni</name>
    <dbReference type="NCBI Taxonomy" id="33907"/>
    <lineage>
        <taxon>Bacteria</taxon>
        <taxon>Bacillati</taxon>
        <taxon>Actinomycetota</taxon>
        <taxon>Actinomycetes</taxon>
        <taxon>Pseudonocardiales</taxon>
        <taxon>Pseudonocardiaceae</taxon>
        <taxon>Pseudonocardia</taxon>
    </lineage>
</organism>
<dbReference type="RefSeq" id="WP_179760547.1">
    <property type="nucleotide sequence ID" value="NZ_BAAAJZ010000008.1"/>
</dbReference>
<gene>
    <name evidence="1" type="ORF">HDA37_001253</name>
</gene>
<reference evidence="1 2" key="1">
    <citation type="submission" date="2020-07" db="EMBL/GenBank/DDBJ databases">
        <title>Sequencing the genomes of 1000 actinobacteria strains.</title>
        <authorList>
            <person name="Klenk H.-P."/>
        </authorList>
    </citation>
    <scope>NUCLEOTIDE SEQUENCE [LARGE SCALE GENOMIC DNA]</scope>
    <source>
        <strain evidence="1 2">DSM 44749</strain>
    </source>
</reference>
<dbReference type="AlphaFoldDB" id="A0A852VVI1"/>
<comment type="caution">
    <text evidence="1">The sequence shown here is derived from an EMBL/GenBank/DDBJ whole genome shotgun (WGS) entry which is preliminary data.</text>
</comment>
<keyword evidence="2" id="KW-1185">Reference proteome</keyword>
<accession>A0A852VVI1</accession>
<sequence length="122" mass="13370">MARPPLLIGTHGRIRIYKLGPKRYRARTQFRDHDGVIRHVGRVGSSSAGAEQTSLAALRDRGRATRSGEISADSTIRELGVLWLSEIERAVSLCRRSPNTLALYRLRFDMCATGSDASGCGS</sequence>
<dbReference type="GeneID" id="98051057"/>
<evidence type="ECO:0000313" key="2">
    <source>
        <dbReference type="Proteomes" id="UP000549695"/>
    </source>
</evidence>
<protein>
    <recommendedName>
        <fullName evidence="3">Integrase</fullName>
    </recommendedName>
</protein>
<dbReference type="EMBL" id="JACCCZ010000001">
    <property type="protein sequence ID" value="NYG00968.1"/>
    <property type="molecule type" value="Genomic_DNA"/>
</dbReference>
<proteinExistence type="predicted"/>